<reference evidence="3" key="1">
    <citation type="journal article" date="2019" name="Int. J. Syst. Evol. Microbiol.">
        <title>The Global Catalogue of Microorganisms (GCM) 10K type strain sequencing project: providing services to taxonomists for standard genome sequencing and annotation.</title>
        <authorList>
            <consortium name="The Broad Institute Genomics Platform"/>
            <consortium name="The Broad Institute Genome Sequencing Center for Infectious Disease"/>
            <person name="Wu L."/>
            <person name="Ma J."/>
        </authorList>
    </citation>
    <scope>NUCLEOTIDE SEQUENCE [LARGE SCALE GENOMIC DNA]</scope>
    <source>
        <strain evidence="3">JCM 4957</strain>
    </source>
</reference>
<evidence type="ECO:0000313" key="3">
    <source>
        <dbReference type="Proteomes" id="UP000653308"/>
    </source>
</evidence>
<sequence length="206" mass="22390">MSVGIAADAHSLQAELPFLGLRDLTIMDNAVKMVRANKGDTEGGVLHISVDDIGVSLRDRIAYTEVSFPSPLAARPRESVTHRHLRTTIREPVNRQPRRPPPRPGRHPAGGTSSERGAGEASLSRPPRHIRPRRLPHHLMMPALSPTPHTGREVTSARRKSAKPQGSSVRKPAWSSPRGGDSDRASEPEPALLPDPRAARPGRPLP</sequence>
<proteinExistence type="predicted"/>
<organism evidence="2 3">
    <name type="scientific">Streptomyces djakartensis</name>
    <dbReference type="NCBI Taxonomy" id="68193"/>
    <lineage>
        <taxon>Bacteria</taxon>
        <taxon>Bacillati</taxon>
        <taxon>Actinomycetota</taxon>
        <taxon>Actinomycetes</taxon>
        <taxon>Kitasatosporales</taxon>
        <taxon>Streptomycetaceae</taxon>
        <taxon>Streptomyces</taxon>
    </lineage>
</organism>
<protein>
    <submittedName>
        <fullName evidence="2">Uncharacterized protein</fullName>
    </submittedName>
</protein>
<accession>A0ABQ2ZJM6</accession>
<feature type="compositionally biased region" description="Basic residues" evidence="1">
    <location>
        <begin position="96"/>
        <end position="106"/>
    </location>
</feature>
<dbReference type="EMBL" id="BMWE01000006">
    <property type="protein sequence ID" value="GGY18269.1"/>
    <property type="molecule type" value="Genomic_DNA"/>
</dbReference>
<comment type="caution">
    <text evidence="2">The sequence shown here is derived from an EMBL/GenBank/DDBJ whole genome shotgun (WGS) entry which is preliminary data.</text>
</comment>
<evidence type="ECO:0000313" key="2">
    <source>
        <dbReference type="EMBL" id="GGY18269.1"/>
    </source>
</evidence>
<evidence type="ECO:0000256" key="1">
    <source>
        <dbReference type="SAM" id="MobiDB-lite"/>
    </source>
</evidence>
<dbReference type="Proteomes" id="UP000653308">
    <property type="component" value="Unassembled WGS sequence"/>
</dbReference>
<gene>
    <name evidence="2" type="ORF">GCM10010384_25750</name>
</gene>
<feature type="region of interest" description="Disordered" evidence="1">
    <location>
        <begin position="74"/>
        <end position="206"/>
    </location>
</feature>
<feature type="compositionally biased region" description="Low complexity" evidence="1">
    <location>
        <begin position="188"/>
        <end position="206"/>
    </location>
</feature>
<keyword evidence="3" id="KW-1185">Reference proteome</keyword>
<feature type="compositionally biased region" description="Basic residues" evidence="1">
    <location>
        <begin position="126"/>
        <end position="137"/>
    </location>
</feature>
<name>A0ABQ2ZJM6_9ACTN</name>